<evidence type="ECO:0000256" key="6">
    <source>
        <dbReference type="ARBA" id="ARBA00023136"/>
    </source>
</evidence>
<dbReference type="InterPro" id="IPR052187">
    <property type="entry name" value="MFSD1"/>
</dbReference>
<comment type="catalytic activity">
    <reaction evidence="8">
        <text>L-lysyl-L-alanine(out) = L-lysyl-L-alanine(in)</text>
        <dbReference type="Rhea" id="RHEA:79399"/>
        <dbReference type="ChEBI" id="CHEBI:229954"/>
    </reaction>
</comment>
<keyword evidence="7" id="KW-0458">Lysosome</keyword>
<dbReference type="OMA" id="CVLYYSA"/>
<protein>
    <recommendedName>
        <fullName evidence="21">Lysosomal dipeptide transporter MFSD1</fullName>
    </recommendedName>
    <alternativeName>
        <fullName evidence="22">Major facilitator superfamily domain-containing protein 1</fullName>
    </alternativeName>
</protein>
<comment type="subunit">
    <text evidence="24">Homodimer. Interacts with lysosomal protein GLMP (via lumenal domain); the interaction starts while both proteins are still in the endoplasmic reticulum and is required for stabilization of MFSD1 in lysosomes but has no direct effect on its targeting to lysosomes or transporter activity.</text>
</comment>
<evidence type="ECO:0000256" key="3">
    <source>
        <dbReference type="ARBA" id="ARBA00022448"/>
    </source>
</evidence>
<evidence type="ECO:0000256" key="11">
    <source>
        <dbReference type="ARBA" id="ARBA00044884"/>
    </source>
</evidence>
<dbReference type="SUPFAM" id="SSF103473">
    <property type="entry name" value="MFS general substrate transporter"/>
    <property type="match status" value="1"/>
</dbReference>
<comment type="catalytic activity">
    <reaction evidence="11">
        <text>L-alpha-aminoacyl-L-histidine(out) = L-alpha-aminoacyl-L-histidine(in)</text>
        <dbReference type="Rhea" id="RHEA:79375"/>
        <dbReference type="ChEBI" id="CHEBI:229967"/>
    </reaction>
</comment>
<evidence type="ECO:0000259" key="27">
    <source>
        <dbReference type="PROSITE" id="PS50850"/>
    </source>
</evidence>
<dbReference type="InterPro" id="IPR011701">
    <property type="entry name" value="MFS"/>
</dbReference>
<sequence length="584" mass="64194">MVLGSPSPSPSPFPPEAQPAALSHQRPRGPCPLPWQPRRSPRSVTTATAARCLVGADHVRARSHDGGAMAEEERALLGSDGGGGAAGPARRLSPCHPQRLAHRLLVLALMCFLGFGSYFCYDNPAALQTQVQADMKVNTAQFMALYAWYSWPNVVLCFFGGFLIDRVFGIRLGTIIFSIFVCVGQVIFALGALFNAFWLMEAGRLVFGIGGESLAVAQNTYAVSWFKGKELNLVFGLQLSMARIGSTVNMNIMGWIYSRVQHLLGHSGHSTLGVTLMIGGITCLFSLGCALILAYLDKRAEKLLCKEQGKTGEVIKLTDVKDFSLSLWLIFLICVCYYGAVFPFIGLGKVFFIEKFRFSSQEASAIDSIVYIISAPMSPVFGFLVDKIGKNIIWVLCAVVTTLAAHIMLAFTFWNPWIAMCLLGVAYSLLACALWPMVAFVVPEHQLGTAYGFMQSIQNLGLAIISIAAGMILDTRGYLFLEVFFSACVCLSLIAVVMLYFVNHLTGGDLNWSARKREKLQKVAASEAEEQERLRRQNEDDLAKLRPKADDFSFRNKYLSKLGAQLPDNYSSYLSTMAHRSVLK</sequence>
<dbReference type="InterPro" id="IPR036259">
    <property type="entry name" value="MFS_trans_sf"/>
</dbReference>
<evidence type="ECO:0000256" key="18">
    <source>
        <dbReference type="ARBA" id="ARBA00044912"/>
    </source>
</evidence>
<reference evidence="28" key="2">
    <citation type="submission" date="2025-08" db="UniProtKB">
        <authorList>
            <consortium name="Ensembl"/>
        </authorList>
    </citation>
    <scope>IDENTIFICATION</scope>
</reference>
<keyword evidence="6 26" id="KW-0472">Membrane</keyword>
<dbReference type="PANTHER" id="PTHR23512">
    <property type="entry name" value="MAJOR FACILITATOR SUPERFAMILY DOMAIN-CONTAINING PROTEIN 1"/>
    <property type="match status" value="1"/>
</dbReference>
<dbReference type="GO" id="GO:0042803">
    <property type="term" value="F:protein homodimerization activity"/>
    <property type="evidence" value="ECO:0007669"/>
    <property type="project" value="Ensembl"/>
</dbReference>
<evidence type="ECO:0000256" key="9">
    <source>
        <dbReference type="ARBA" id="ARBA00044878"/>
    </source>
</evidence>
<accession>A0A493U215</accession>
<comment type="subcellular location">
    <subcellularLocation>
        <location evidence="1">Lysosome membrane</location>
        <topology evidence="1">Multi-pass membrane protein</topology>
    </subcellularLocation>
</comment>
<dbReference type="CDD" id="cd17340">
    <property type="entry name" value="MFS_MFSD1"/>
    <property type="match status" value="1"/>
</dbReference>
<feature type="transmembrane region" description="Helical" evidence="26">
    <location>
        <begin position="365"/>
        <end position="385"/>
    </location>
</feature>
<evidence type="ECO:0000256" key="26">
    <source>
        <dbReference type="SAM" id="Phobius"/>
    </source>
</evidence>
<evidence type="ECO:0000256" key="23">
    <source>
        <dbReference type="ARBA" id="ARBA00045709"/>
    </source>
</evidence>
<dbReference type="InterPro" id="IPR020846">
    <property type="entry name" value="MFS_dom"/>
</dbReference>
<keyword evidence="4 26" id="KW-0812">Transmembrane</keyword>
<evidence type="ECO:0000256" key="21">
    <source>
        <dbReference type="ARBA" id="ARBA00044985"/>
    </source>
</evidence>
<evidence type="ECO:0000256" key="1">
    <source>
        <dbReference type="ARBA" id="ARBA00004155"/>
    </source>
</evidence>
<evidence type="ECO:0000256" key="24">
    <source>
        <dbReference type="ARBA" id="ARBA00046376"/>
    </source>
</evidence>
<comment type="catalytic activity">
    <reaction evidence="16">
        <text>L-lysyl-L-lysine(out) = L-lysyl-L-lysine(in)</text>
        <dbReference type="Rhea" id="RHEA:79403"/>
        <dbReference type="ChEBI" id="CHEBI:229956"/>
    </reaction>
</comment>
<evidence type="ECO:0000256" key="16">
    <source>
        <dbReference type="ARBA" id="ARBA00044900"/>
    </source>
</evidence>
<dbReference type="Ensembl" id="ENSAPLT00000024665.1">
    <property type="protein sequence ID" value="ENSAPLP00000032167.1"/>
    <property type="gene ID" value="ENSAPLG00000005507.2"/>
</dbReference>
<dbReference type="PANTHER" id="PTHR23512:SF3">
    <property type="entry name" value="MAJOR FACILITATOR SUPERFAMILY DOMAIN-CONTAINING PROTEIN 1"/>
    <property type="match status" value="1"/>
</dbReference>
<gene>
    <name evidence="28" type="primary">MFSD1</name>
</gene>
<comment type="catalytic activity">
    <reaction evidence="19">
        <text>L-alanyl-L-lysine(out) = L-alanyl-L-lysine(in)</text>
        <dbReference type="Rhea" id="RHEA:79415"/>
        <dbReference type="ChEBI" id="CHEBI:192470"/>
    </reaction>
</comment>
<dbReference type="Pfam" id="PF07690">
    <property type="entry name" value="MFS_1"/>
    <property type="match status" value="1"/>
</dbReference>
<dbReference type="GO" id="GO:0141204">
    <property type="term" value="P:dipeptide transmembrane transport from lysosomal lumen to cytosol"/>
    <property type="evidence" value="ECO:0007669"/>
    <property type="project" value="Ensembl"/>
</dbReference>
<proteinExistence type="inferred from homology"/>
<dbReference type="GO" id="GO:0061462">
    <property type="term" value="P:protein localization to lysosome"/>
    <property type="evidence" value="ECO:0007669"/>
    <property type="project" value="Ensembl"/>
</dbReference>
<dbReference type="PROSITE" id="PS50850">
    <property type="entry name" value="MFS"/>
    <property type="match status" value="1"/>
</dbReference>
<dbReference type="AlphaFoldDB" id="A0A493U215"/>
<dbReference type="Gene3D" id="1.20.1250.20">
    <property type="entry name" value="MFS general substrate transporter like domains"/>
    <property type="match status" value="2"/>
</dbReference>
<evidence type="ECO:0000256" key="5">
    <source>
        <dbReference type="ARBA" id="ARBA00022989"/>
    </source>
</evidence>
<evidence type="ECO:0000256" key="7">
    <source>
        <dbReference type="ARBA" id="ARBA00023228"/>
    </source>
</evidence>
<feature type="transmembrane region" description="Helical" evidence="26">
    <location>
        <begin position="417"/>
        <end position="441"/>
    </location>
</feature>
<comment type="catalytic activity">
    <reaction evidence="12">
        <text>L-lysyl-L-alpha-amino acid(out) = L-lysyl-L-alpha-amino acid(in)</text>
        <dbReference type="Rhea" id="RHEA:79387"/>
        <dbReference type="ChEBI" id="CHEBI:229965"/>
    </reaction>
</comment>
<comment type="catalytic activity">
    <reaction evidence="20">
        <text>L-lysyl-glycine(out) = L-lysyl-glycine(in)</text>
        <dbReference type="Rhea" id="RHEA:79407"/>
        <dbReference type="ChEBI" id="CHEBI:191202"/>
    </reaction>
</comment>
<feature type="transmembrane region" description="Helical" evidence="26">
    <location>
        <begin position="100"/>
        <end position="119"/>
    </location>
</feature>
<evidence type="ECO:0000313" key="29">
    <source>
        <dbReference type="Proteomes" id="UP000016666"/>
    </source>
</evidence>
<keyword evidence="29" id="KW-1185">Reference proteome</keyword>
<feature type="transmembrane region" description="Helical" evidence="26">
    <location>
        <begin position="139"/>
        <end position="163"/>
    </location>
</feature>
<dbReference type="GO" id="GO:0005765">
    <property type="term" value="C:lysosomal membrane"/>
    <property type="evidence" value="ECO:0007669"/>
    <property type="project" value="UniProtKB-SubCell"/>
</dbReference>
<comment type="function">
    <text evidence="23">Lysosomal dipeptide uniporter that selectively exports lysine, arginine or histidine-containing dipeptides with a net positive charge from the lysosome lumen into the cytosol. Could play a role in a specific type of protein O-glycosylation indirectly regulating macrophages migration and tissue invasion. Also essential for liver homeostasis.</text>
</comment>
<comment type="catalytic activity">
    <reaction evidence="14">
        <text>L-aspartyl-L-lysine(out) = L-aspartyl-L-lysine(in)</text>
        <dbReference type="Rhea" id="RHEA:79411"/>
        <dbReference type="ChEBI" id="CHEBI:229953"/>
    </reaction>
</comment>
<feature type="transmembrane region" description="Helical" evidence="26">
    <location>
        <begin position="392"/>
        <end position="411"/>
    </location>
</feature>
<feature type="transmembrane region" description="Helical" evidence="26">
    <location>
        <begin position="479"/>
        <end position="502"/>
    </location>
</feature>
<evidence type="ECO:0000256" key="14">
    <source>
        <dbReference type="ARBA" id="ARBA00044898"/>
    </source>
</evidence>
<comment type="catalytic activity">
    <reaction evidence="18">
        <text>L-histidyl-L-alpha-amino acid(out) = L-histidyl-L-alpha-amino acid(in)</text>
        <dbReference type="Rhea" id="RHEA:79379"/>
        <dbReference type="ChEBI" id="CHEBI:229964"/>
    </reaction>
</comment>
<comment type="catalytic activity">
    <reaction evidence="13">
        <text>L-alpha-aminoacyl-L-lysine(out) = L-alpha-aminoacyl-L-lysine(in)</text>
        <dbReference type="Rhea" id="RHEA:79383"/>
        <dbReference type="ChEBI" id="CHEBI:229966"/>
    </reaction>
</comment>
<keyword evidence="5 26" id="KW-1133">Transmembrane helix</keyword>
<feature type="transmembrane region" description="Helical" evidence="26">
    <location>
        <begin position="453"/>
        <end position="473"/>
    </location>
</feature>
<reference evidence="28" key="3">
    <citation type="submission" date="2025-09" db="UniProtKB">
        <authorList>
            <consortium name="Ensembl"/>
        </authorList>
    </citation>
    <scope>IDENTIFICATION</scope>
</reference>
<evidence type="ECO:0000256" key="20">
    <source>
        <dbReference type="ARBA" id="ARBA00044924"/>
    </source>
</evidence>
<feature type="transmembrane region" description="Helical" evidence="26">
    <location>
        <begin position="276"/>
        <end position="296"/>
    </location>
</feature>
<feature type="transmembrane region" description="Helical" evidence="26">
    <location>
        <begin position="175"/>
        <end position="199"/>
    </location>
</feature>
<evidence type="ECO:0000256" key="2">
    <source>
        <dbReference type="ARBA" id="ARBA00008335"/>
    </source>
</evidence>
<feature type="transmembrane region" description="Helical" evidence="26">
    <location>
        <begin position="325"/>
        <end position="345"/>
    </location>
</feature>
<evidence type="ECO:0000256" key="4">
    <source>
        <dbReference type="ARBA" id="ARBA00022692"/>
    </source>
</evidence>
<feature type="transmembrane region" description="Helical" evidence="26">
    <location>
        <begin position="205"/>
        <end position="226"/>
    </location>
</feature>
<feature type="region of interest" description="Disordered" evidence="25">
    <location>
        <begin position="1"/>
        <end position="42"/>
    </location>
</feature>
<comment type="catalytic activity">
    <reaction evidence="10">
        <text>L-alpha-aminoacyl-L-arginine(out) = L-alpha-aminoacyl-L-arginine(in)</text>
        <dbReference type="Rhea" id="RHEA:79367"/>
        <dbReference type="ChEBI" id="CHEBI:229968"/>
    </reaction>
</comment>
<dbReference type="GeneTree" id="ENSGT00390000011700"/>
<organism evidence="28 29">
    <name type="scientific">Anas platyrhynchos platyrhynchos</name>
    <name type="common">Northern mallard</name>
    <dbReference type="NCBI Taxonomy" id="8840"/>
    <lineage>
        <taxon>Eukaryota</taxon>
        <taxon>Metazoa</taxon>
        <taxon>Chordata</taxon>
        <taxon>Craniata</taxon>
        <taxon>Vertebrata</taxon>
        <taxon>Euteleostomi</taxon>
        <taxon>Archelosauria</taxon>
        <taxon>Archosauria</taxon>
        <taxon>Dinosauria</taxon>
        <taxon>Saurischia</taxon>
        <taxon>Theropoda</taxon>
        <taxon>Coelurosauria</taxon>
        <taxon>Aves</taxon>
        <taxon>Neognathae</taxon>
        <taxon>Galloanserae</taxon>
        <taxon>Anseriformes</taxon>
        <taxon>Anatidae</taxon>
        <taxon>Anatinae</taxon>
        <taxon>Anas</taxon>
    </lineage>
</organism>
<comment type="catalytic activity">
    <reaction evidence="9">
        <text>L-histidyl-glycine(out) = L-histidyl-glycine(in)</text>
        <dbReference type="Rhea" id="RHEA:79395"/>
        <dbReference type="ChEBI" id="CHEBI:229957"/>
    </reaction>
</comment>
<evidence type="ECO:0000313" key="28">
    <source>
        <dbReference type="Ensembl" id="ENSAPLP00000032167.1"/>
    </source>
</evidence>
<dbReference type="STRING" id="8840.ENSAPLP00000032167"/>
<evidence type="ECO:0000256" key="13">
    <source>
        <dbReference type="ARBA" id="ARBA00044893"/>
    </source>
</evidence>
<reference evidence="28 29" key="1">
    <citation type="submission" date="2017-10" db="EMBL/GenBank/DDBJ databases">
        <title>A new Pekin duck reference genome.</title>
        <authorList>
            <person name="Hou Z.-C."/>
            <person name="Zhou Z.-K."/>
            <person name="Zhu F."/>
            <person name="Hou S.-S."/>
        </authorList>
    </citation>
    <scope>NUCLEOTIDE SEQUENCE [LARGE SCALE GENOMIC DNA]</scope>
</reference>
<dbReference type="Proteomes" id="UP000016666">
    <property type="component" value="Chromosome 9"/>
</dbReference>
<evidence type="ECO:0000256" key="10">
    <source>
        <dbReference type="ARBA" id="ARBA00044881"/>
    </source>
</evidence>
<feature type="domain" description="Major facilitator superfamily (MFS) profile" evidence="27">
    <location>
        <begin position="103"/>
        <end position="506"/>
    </location>
</feature>
<evidence type="ECO:0000256" key="25">
    <source>
        <dbReference type="SAM" id="MobiDB-lite"/>
    </source>
</evidence>
<name>A0A493U215_ANAPP</name>
<evidence type="ECO:0000256" key="22">
    <source>
        <dbReference type="ARBA" id="ARBA00045018"/>
    </source>
</evidence>
<dbReference type="GO" id="GO:0050821">
    <property type="term" value="P:protein stabilization"/>
    <property type="evidence" value="ECO:0007669"/>
    <property type="project" value="Ensembl"/>
</dbReference>
<feature type="compositionally biased region" description="Pro residues" evidence="25">
    <location>
        <begin position="7"/>
        <end position="17"/>
    </location>
</feature>
<comment type="catalytic activity">
    <reaction evidence="17">
        <text>L-arginyl-glycine(out) = L-arginyl-glycine(in)</text>
        <dbReference type="Rhea" id="RHEA:79391"/>
        <dbReference type="ChEBI" id="CHEBI:229955"/>
    </reaction>
</comment>
<comment type="similarity">
    <text evidence="2">Belongs to the major facilitator superfamily.</text>
</comment>
<evidence type="ECO:0000256" key="17">
    <source>
        <dbReference type="ARBA" id="ARBA00044903"/>
    </source>
</evidence>
<evidence type="ECO:0000256" key="19">
    <source>
        <dbReference type="ARBA" id="ARBA00044919"/>
    </source>
</evidence>
<evidence type="ECO:0000256" key="12">
    <source>
        <dbReference type="ARBA" id="ARBA00044891"/>
    </source>
</evidence>
<comment type="catalytic activity">
    <reaction evidence="15">
        <text>L-arginyl-L-alpha-amino acid(out) = L-arginyl-L-alpha-amino acid(in)</text>
        <dbReference type="Rhea" id="RHEA:79371"/>
        <dbReference type="ChEBI" id="CHEBI:84315"/>
    </reaction>
</comment>
<keyword evidence="3" id="KW-0813">Transport</keyword>
<dbReference type="GO" id="GO:0160178">
    <property type="term" value="F:dipeptide uniporter activity"/>
    <property type="evidence" value="ECO:0007669"/>
    <property type="project" value="Ensembl"/>
</dbReference>
<evidence type="ECO:0000256" key="8">
    <source>
        <dbReference type="ARBA" id="ARBA00044876"/>
    </source>
</evidence>
<evidence type="ECO:0000256" key="15">
    <source>
        <dbReference type="ARBA" id="ARBA00044899"/>
    </source>
</evidence>